<feature type="transmembrane region" description="Helical" evidence="5">
    <location>
        <begin position="346"/>
        <end position="369"/>
    </location>
</feature>
<dbReference type="EMBL" id="CP036501">
    <property type="protein sequence ID" value="UZP75005.1"/>
    <property type="molecule type" value="Genomic_DNA"/>
</dbReference>
<feature type="domain" description="ABC transmembrane type-1" evidence="6">
    <location>
        <begin position="280"/>
        <end position="567"/>
    </location>
</feature>
<feature type="transmembrane region" description="Helical" evidence="5">
    <location>
        <begin position="287"/>
        <end position="309"/>
    </location>
</feature>
<organism evidence="7 8">
    <name type="scientific">Candidatus Paraluminiphilus aquimaris</name>
    <dbReference type="NCBI Taxonomy" id="2518994"/>
    <lineage>
        <taxon>Bacteria</taxon>
        <taxon>Pseudomonadati</taxon>
        <taxon>Pseudomonadota</taxon>
        <taxon>Gammaproteobacteria</taxon>
        <taxon>Cellvibrionales</taxon>
        <taxon>Halieaceae</taxon>
        <taxon>Candidatus Paraluminiphilus</taxon>
    </lineage>
</organism>
<dbReference type="PANTHER" id="PTHR42727">
    <property type="entry name" value="PHOSPHATE TRANSPORT SYSTEM PERMEASE PROTEIN"/>
    <property type="match status" value="1"/>
</dbReference>
<evidence type="ECO:0000256" key="4">
    <source>
        <dbReference type="ARBA" id="ARBA00023136"/>
    </source>
</evidence>
<dbReference type="Pfam" id="PF00528">
    <property type="entry name" value="BPD_transp_1"/>
    <property type="match status" value="1"/>
</dbReference>
<evidence type="ECO:0000259" key="6">
    <source>
        <dbReference type="PROSITE" id="PS50928"/>
    </source>
</evidence>
<feature type="transmembrane region" description="Helical" evidence="5">
    <location>
        <begin position="429"/>
        <end position="451"/>
    </location>
</feature>
<accession>A0ABY6Q8X6</accession>
<dbReference type="Proteomes" id="UP001317963">
    <property type="component" value="Chromosome"/>
</dbReference>
<feature type="transmembrane region" description="Helical" evidence="5">
    <location>
        <begin position="546"/>
        <end position="567"/>
    </location>
</feature>
<feature type="transmembrane region" description="Helical" evidence="5">
    <location>
        <begin position="12"/>
        <end position="34"/>
    </location>
</feature>
<keyword evidence="4 5" id="KW-0472">Membrane</keyword>
<comment type="subcellular location">
    <subcellularLocation>
        <location evidence="1 5">Cell membrane</location>
        <topology evidence="1 5">Multi-pass membrane protein</topology>
    </subcellularLocation>
</comment>
<dbReference type="CDD" id="cd06261">
    <property type="entry name" value="TM_PBP2"/>
    <property type="match status" value="1"/>
</dbReference>
<name>A0ABY6Q8X6_9GAMM</name>
<evidence type="ECO:0000313" key="8">
    <source>
        <dbReference type="Proteomes" id="UP001317963"/>
    </source>
</evidence>
<dbReference type="SUPFAM" id="SSF161098">
    <property type="entry name" value="MetI-like"/>
    <property type="match status" value="2"/>
</dbReference>
<evidence type="ECO:0000313" key="7">
    <source>
        <dbReference type="EMBL" id="UZP75005.1"/>
    </source>
</evidence>
<gene>
    <name evidence="7" type="ORF">E0F26_09775</name>
</gene>
<keyword evidence="2 5" id="KW-0812">Transmembrane</keyword>
<feature type="transmembrane region" description="Helical" evidence="5">
    <location>
        <begin position="389"/>
        <end position="409"/>
    </location>
</feature>
<dbReference type="Gene3D" id="1.10.3720.10">
    <property type="entry name" value="MetI-like"/>
    <property type="match status" value="1"/>
</dbReference>
<dbReference type="RefSeq" id="WP_279241474.1">
    <property type="nucleotide sequence ID" value="NZ_CP036501.1"/>
</dbReference>
<evidence type="ECO:0000256" key="5">
    <source>
        <dbReference type="RuleBase" id="RU363032"/>
    </source>
</evidence>
<reference evidence="7 8" key="1">
    <citation type="submission" date="2019-02" db="EMBL/GenBank/DDBJ databases">
        <title>Halieaceae_genomes.</title>
        <authorList>
            <person name="Li S.-H."/>
        </authorList>
    </citation>
    <scope>NUCLEOTIDE SEQUENCE [LARGE SCALE GENOMIC DNA]</scope>
    <source>
        <strain evidence="7 8">JH123</strain>
    </source>
</reference>
<keyword evidence="5" id="KW-0813">Transport</keyword>
<sequence length="581" mass="62511">MFVAEWRAIRSGLLGFFIRLAGFLVMFALLGMFIQMVTVAYPILASSSLTPAAPSVVFDTSSPPLSSSTQETSSPSNQGVVFTVAGSWELRGDSGKPWFWVHEFTGFRIENTTLPTDWVKATVVGSSRGLVLLSEEGGISHHYYIEPKLEGDAPSTKLVGQRSVESDVVLLEGHPRLSVVAIATSLNTIEILDFRSPETLLTQDVGFAPTALYWESSARVEAVGAEERRAFDFKTTDIGGAWSRLVTPVHYGGYEEPGYFWLPLPASEEAEPKYSLAPLLFGTFKGAVLALIFAVPLSMGAAIYVGFFMSEIQRRRIRPTIELLTAFPTVVLGAIGLFWVAPYFEYFLAGLIGVAVVFPLLATLAFFLLRSGGLRIVRLDALDDWPLKLLPMVFVILIVGGWCGVSVASTLPGGSLGGFLATQGITLSYFNSLLVGLILALAITPTIFSVAEEAIHSVPQNLSSGALALGSTPWQSYRDIVLPLAMPGMIAAVMIGFGRAAGETVILLMLSGNAGVIDSNIFEGLRSVSASLALELPEAPRNSSHYHVLFVMGLLLFACTFAINTAAELIKDRVKARARGV</sequence>
<dbReference type="PROSITE" id="PS50928">
    <property type="entry name" value="ABC_TM1"/>
    <property type="match status" value="1"/>
</dbReference>
<proteinExistence type="inferred from homology"/>
<feature type="transmembrane region" description="Helical" evidence="5">
    <location>
        <begin position="480"/>
        <end position="501"/>
    </location>
</feature>
<keyword evidence="8" id="KW-1185">Reference proteome</keyword>
<feature type="transmembrane region" description="Helical" evidence="5">
    <location>
        <begin position="321"/>
        <end position="340"/>
    </location>
</feature>
<evidence type="ECO:0000256" key="1">
    <source>
        <dbReference type="ARBA" id="ARBA00004651"/>
    </source>
</evidence>
<dbReference type="InterPro" id="IPR035906">
    <property type="entry name" value="MetI-like_sf"/>
</dbReference>
<keyword evidence="3 5" id="KW-1133">Transmembrane helix</keyword>
<dbReference type="InterPro" id="IPR000515">
    <property type="entry name" value="MetI-like"/>
</dbReference>
<evidence type="ECO:0000256" key="2">
    <source>
        <dbReference type="ARBA" id="ARBA00022692"/>
    </source>
</evidence>
<evidence type="ECO:0000256" key="3">
    <source>
        <dbReference type="ARBA" id="ARBA00022989"/>
    </source>
</evidence>
<protein>
    <submittedName>
        <fullName evidence="7">ABC transporter permease subunit</fullName>
    </submittedName>
</protein>
<comment type="similarity">
    <text evidence="5">Belongs to the binding-protein-dependent transport system permease family.</text>
</comment>
<dbReference type="PANTHER" id="PTHR42727:SF1">
    <property type="entry name" value="PHOSPHATE TRANSPORT SYSTEM PERMEASE"/>
    <property type="match status" value="1"/>
</dbReference>